<dbReference type="EMBL" id="JXLG01000006">
    <property type="protein sequence ID" value="KJY60856.1"/>
    <property type="molecule type" value="Genomic_DNA"/>
</dbReference>
<evidence type="ECO:0000256" key="5">
    <source>
        <dbReference type="ARBA" id="ARBA00022801"/>
    </source>
</evidence>
<feature type="domain" description="CMP/dCMP-type deaminase" evidence="9">
    <location>
        <begin position="6"/>
        <end position="119"/>
    </location>
</feature>
<dbReference type="FunFam" id="3.40.140.10:FF:000005">
    <property type="entry name" value="tRNA-specific adenosine deaminase"/>
    <property type="match status" value="1"/>
</dbReference>
<gene>
    <name evidence="8" type="primary">tadA</name>
    <name evidence="10" type="ORF">JF72_10140</name>
</gene>
<dbReference type="InterPro" id="IPR058535">
    <property type="entry name" value="MafB19-deam"/>
</dbReference>
<feature type="binding site" evidence="8">
    <location>
        <position position="88"/>
    </location>
    <ligand>
        <name>Zn(2+)</name>
        <dbReference type="ChEBI" id="CHEBI:29105"/>
        <note>catalytic</note>
    </ligand>
</feature>
<feature type="active site" description="Proton donor" evidence="8">
    <location>
        <position position="60"/>
    </location>
</feature>
<dbReference type="EC" id="3.5.4.33" evidence="8"/>
<name>A0A0F4LTE8_9LACO</name>
<dbReference type="NCBIfam" id="NF008113">
    <property type="entry name" value="PRK10860.1"/>
    <property type="match status" value="1"/>
</dbReference>
<dbReference type="InterPro" id="IPR016192">
    <property type="entry name" value="APOBEC/CMP_deaminase_Zn-bd"/>
</dbReference>
<sequence>MSFSSEEKKKYMQLAFEQARKAEAKGEVPIGAILVDPEGQVIGEGYNRRELDQDATQHAEMMAIRQGCEKLKTWRLLDCSLFITLEPCPMCAGAIINSRIKNVFYGALDPKAGAAGSVVNLFEVSKFNHHPNVIRGLYRDEASQMLKSFFREIRNKQKEAKMGMENSKNSVN</sequence>
<accession>A0A0F4LTE8</accession>
<evidence type="ECO:0000256" key="1">
    <source>
        <dbReference type="ARBA" id="ARBA00010669"/>
    </source>
</evidence>
<dbReference type="PROSITE" id="PS51747">
    <property type="entry name" value="CYT_DCMP_DEAMINASES_2"/>
    <property type="match status" value="1"/>
</dbReference>
<evidence type="ECO:0000256" key="4">
    <source>
        <dbReference type="ARBA" id="ARBA00022723"/>
    </source>
</evidence>
<dbReference type="AlphaFoldDB" id="A0A0F4LTE8"/>
<dbReference type="Pfam" id="PF14437">
    <property type="entry name" value="MafB19-deam"/>
    <property type="match status" value="1"/>
</dbReference>
<comment type="cofactor">
    <cofactor evidence="8">
        <name>Zn(2+)</name>
        <dbReference type="ChEBI" id="CHEBI:29105"/>
    </cofactor>
    <text evidence="8">Binds 1 zinc ion per subunit.</text>
</comment>
<dbReference type="InterPro" id="IPR002125">
    <property type="entry name" value="CMP_dCMP_dom"/>
</dbReference>
<dbReference type="CDD" id="cd01285">
    <property type="entry name" value="nucleoside_deaminase"/>
    <property type="match status" value="1"/>
</dbReference>
<keyword evidence="6 8" id="KW-0862">Zinc</keyword>
<evidence type="ECO:0000259" key="9">
    <source>
        <dbReference type="PROSITE" id="PS51747"/>
    </source>
</evidence>
<protein>
    <recommendedName>
        <fullName evidence="8">tRNA-specific adenosine deaminase</fullName>
        <ecNumber evidence="8">3.5.4.33</ecNumber>
    </recommendedName>
</protein>
<dbReference type="PANTHER" id="PTHR11079">
    <property type="entry name" value="CYTOSINE DEAMINASE FAMILY MEMBER"/>
    <property type="match status" value="1"/>
</dbReference>
<dbReference type="STRING" id="303541.JF72_10140"/>
<comment type="caution">
    <text evidence="10">The sequence shown here is derived from an EMBL/GenBank/DDBJ whole genome shotgun (WGS) entry which is preliminary data.</text>
</comment>
<dbReference type="PATRIC" id="fig|303541.3.peg.1174"/>
<evidence type="ECO:0000256" key="7">
    <source>
        <dbReference type="ARBA" id="ARBA00048045"/>
    </source>
</evidence>
<organism evidence="10 11">
    <name type="scientific">Lactobacillus apis</name>
    <dbReference type="NCBI Taxonomy" id="303541"/>
    <lineage>
        <taxon>Bacteria</taxon>
        <taxon>Bacillati</taxon>
        <taxon>Bacillota</taxon>
        <taxon>Bacilli</taxon>
        <taxon>Lactobacillales</taxon>
        <taxon>Lactobacillaceae</taxon>
        <taxon>Lactobacillus</taxon>
    </lineage>
</organism>
<feature type="binding site" evidence="8">
    <location>
        <position position="58"/>
    </location>
    <ligand>
        <name>Zn(2+)</name>
        <dbReference type="ChEBI" id="CHEBI:29105"/>
        <note>catalytic</note>
    </ligand>
</feature>
<keyword evidence="3 8" id="KW-0819">tRNA processing</keyword>
<keyword evidence="11" id="KW-1185">Reference proteome</keyword>
<dbReference type="RefSeq" id="WP_046307419.1">
    <property type="nucleotide sequence ID" value="NZ_KQ034000.1"/>
</dbReference>
<dbReference type="PANTHER" id="PTHR11079:SF179">
    <property type="entry name" value="TRNA(ADENINE(34)) DEAMINASE, CHLOROPLASTIC"/>
    <property type="match status" value="1"/>
</dbReference>
<evidence type="ECO:0000256" key="2">
    <source>
        <dbReference type="ARBA" id="ARBA00011738"/>
    </source>
</evidence>
<evidence type="ECO:0000256" key="8">
    <source>
        <dbReference type="HAMAP-Rule" id="MF_00972"/>
    </source>
</evidence>
<keyword evidence="4 8" id="KW-0479">Metal-binding</keyword>
<dbReference type="GO" id="GO:0052717">
    <property type="term" value="F:tRNA-specific adenosine-34 deaminase activity"/>
    <property type="evidence" value="ECO:0007669"/>
    <property type="project" value="UniProtKB-UniRule"/>
</dbReference>
<evidence type="ECO:0000256" key="3">
    <source>
        <dbReference type="ARBA" id="ARBA00022694"/>
    </source>
</evidence>
<dbReference type="InterPro" id="IPR028883">
    <property type="entry name" value="tRNA_aden_deaminase"/>
</dbReference>
<comment type="function">
    <text evidence="8">Catalyzes the deamination of adenosine to inosine at the wobble position 34 of tRNA(Arg2).</text>
</comment>
<keyword evidence="5 8" id="KW-0378">Hydrolase</keyword>
<dbReference type="HOGENOM" id="CLU_025810_3_2_9"/>
<feature type="binding site" evidence="8">
    <location>
        <position position="91"/>
    </location>
    <ligand>
        <name>Zn(2+)</name>
        <dbReference type="ChEBI" id="CHEBI:29105"/>
        <note>catalytic</note>
    </ligand>
</feature>
<dbReference type="Gene3D" id="3.40.140.10">
    <property type="entry name" value="Cytidine Deaminase, domain 2"/>
    <property type="match status" value="1"/>
</dbReference>
<dbReference type="InterPro" id="IPR016193">
    <property type="entry name" value="Cytidine_deaminase-like"/>
</dbReference>
<evidence type="ECO:0000256" key="6">
    <source>
        <dbReference type="ARBA" id="ARBA00022833"/>
    </source>
</evidence>
<dbReference type="Proteomes" id="UP000033682">
    <property type="component" value="Unassembled WGS sequence"/>
</dbReference>
<comment type="similarity">
    <text evidence="1">Belongs to the cytidine and deoxycytidylate deaminase family. ADAT2 subfamily.</text>
</comment>
<dbReference type="HAMAP" id="MF_00972">
    <property type="entry name" value="tRNA_aden_deaminase"/>
    <property type="match status" value="1"/>
</dbReference>
<dbReference type="PROSITE" id="PS00903">
    <property type="entry name" value="CYT_DCMP_DEAMINASES_1"/>
    <property type="match status" value="1"/>
</dbReference>
<dbReference type="GO" id="GO:0002100">
    <property type="term" value="P:tRNA wobble adenosine to inosine editing"/>
    <property type="evidence" value="ECO:0007669"/>
    <property type="project" value="UniProtKB-UniRule"/>
</dbReference>
<comment type="subunit">
    <text evidence="2 8">Homodimer.</text>
</comment>
<evidence type="ECO:0000313" key="11">
    <source>
        <dbReference type="Proteomes" id="UP000033682"/>
    </source>
</evidence>
<comment type="catalytic activity">
    <reaction evidence="7 8">
        <text>adenosine(34) in tRNA + H2O + H(+) = inosine(34) in tRNA + NH4(+)</text>
        <dbReference type="Rhea" id="RHEA:43168"/>
        <dbReference type="Rhea" id="RHEA-COMP:10373"/>
        <dbReference type="Rhea" id="RHEA-COMP:10374"/>
        <dbReference type="ChEBI" id="CHEBI:15377"/>
        <dbReference type="ChEBI" id="CHEBI:15378"/>
        <dbReference type="ChEBI" id="CHEBI:28938"/>
        <dbReference type="ChEBI" id="CHEBI:74411"/>
        <dbReference type="ChEBI" id="CHEBI:82852"/>
        <dbReference type="EC" id="3.5.4.33"/>
    </reaction>
</comment>
<evidence type="ECO:0000313" key="10">
    <source>
        <dbReference type="EMBL" id="KJY60856.1"/>
    </source>
</evidence>
<dbReference type="SUPFAM" id="SSF53927">
    <property type="entry name" value="Cytidine deaminase-like"/>
    <property type="match status" value="1"/>
</dbReference>
<proteinExistence type="inferred from homology"/>
<reference evidence="10 11" key="1">
    <citation type="submission" date="2015-01" db="EMBL/GenBank/DDBJ databases">
        <title>Comparative genomics of the lactic acid bacteria isolated from the honey bee gut.</title>
        <authorList>
            <person name="Ellegaard K.M."/>
            <person name="Tamarit D."/>
            <person name="Javelind E."/>
            <person name="Olofsson T."/>
            <person name="Andersson S.G."/>
            <person name="Vasquez A."/>
        </authorList>
    </citation>
    <scope>NUCLEOTIDE SEQUENCE [LARGE SCALE GENOMIC DNA]</scope>
    <source>
        <strain evidence="10 11">Hma11</strain>
    </source>
</reference>
<dbReference type="GO" id="GO:0008270">
    <property type="term" value="F:zinc ion binding"/>
    <property type="evidence" value="ECO:0007669"/>
    <property type="project" value="UniProtKB-UniRule"/>
</dbReference>